<keyword evidence="1" id="KW-0285">Flavoprotein</keyword>
<evidence type="ECO:0000256" key="1">
    <source>
        <dbReference type="ARBA" id="ARBA00022630"/>
    </source>
</evidence>
<proteinExistence type="predicted"/>
<keyword evidence="3" id="KW-0560">Oxidoreductase</keyword>
<protein>
    <submittedName>
        <fullName evidence="6">Probable F420-dependent oxidoreductase, MSMEG_2906 family</fullName>
    </submittedName>
</protein>
<keyword evidence="4" id="KW-0503">Monooxygenase</keyword>
<dbReference type="RefSeq" id="WP_078715169.1">
    <property type="nucleotide sequence ID" value="NZ_FUYG01000009.1"/>
</dbReference>
<evidence type="ECO:0000256" key="4">
    <source>
        <dbReference type="ARBA" id="ARBA00023033"/>
    </source>
</evidence>
<evidence type="ECO:0000256" key="3">
    <source>
        <dbReference type="ARBA" id="ARBA00023002"/>
    </source>
</evidence>
<dbReference type="AlphaFoldDB" id="A0A1T4YI63"/>
<dbReference type="Gene3D" id="3.20.20.30">
    <property type="entry name" value="Luciferase-like domain"/>
    <property type="match status" value="1"/>
</dbReference>
<keyword evidence="2" id="KW-0288">FMN</keyword>
<dbReference type="EMBL" id="FUYG01000009">
    <property type="protein sequence ID" value="SKB00915.1"/>
    <property type="molecule type" value="Genomic_DNA"/>
</dbReference>
<dbReference type="PANTHER" id="PTHR42847:SF8">
    <property type="entry name" value="CONSERVED PROTEIN"/>
    <property type="match status" value="1"/>
</dbReference>
<dbReference type="CDD" id="cd01097">
    <property type="entry name" value="Tetrahydromethanopterin_reductase"/>
    <property type="match status" value="1"/>
</dbReference>
<reference evidence="7" key="1">
    <citation type="submission" date="2017-02" db="EMBL/GenBank/DDBJ databases">
        <authorList>
            <person name="Varghese N."/>
            <person name="Submissions S."/>
        </authorList>
    </citation>
    <scope>NUCLEOTIDE SEQUENCE [LARGE SCALE GENOMIC DNA]</scope>
    <source>
        <strain evidence="7">VKM Ac-2052</strain>
    </source>
</reference>
<dbReference type="SUPFAM" id="SSF51679">
    <property type="entry name" value="Bacterial luciferase-like"/>
    <property type="match status" value="1"/>
</dbReference>
<sequence>MTTNTSRPVRIGIQIAPQHSDYTTIRDTLRQLEELGVDIAFNWDHFYPLSGDPAGLHFEGWSMLAAWAEQTSTIEFGPLVTCNSYRNPDLLADMARTVDHISAKTPGAEGRLVFGIGSGWFERDYDEYGYEFGTVGQRLDALGEALPRIEARWGVLNPAPTRKIPVLIGGGGEKKTLKLVAKHATIWHSFSDVPTLQHKLEVLRGHASDVGRDVSEIEISNDVKLTGAFGSADAAVLDEKAEVGVTLFTLGITGPSIDLGPVKDLLAWRDEKNA</sequence>
<dbReference type="InterPro" id="IPR022480">
    <property type="entry name" value="F420_MSMEG2906"/>
</dbReference>
<dbReference type="InterPro" id="IPR011251">
    <property type="entry name" value="Luciferase-like_dom"/>
</dbReference>
<dbReference type="PANTHER" id="PTHR42847">
    <property type="entry name" value="ALKANESULFONATE MONOOXYGENASE"/>
    <property type="match status" value="1"/>
</dbReference>
<dbReference type="InterPro" id="IPR036661">
    <property type="entry name" value="Luciferase-like_sf"/>
</dbReference>
<dbReference type="NCBIfam" id="TIGR03856">
    <property type="entry name" value="F420_MSMEG_2906"/>
    <property type="match status" value="1"/>
</dbReference>
<dbReference type="InterPro" id="IPR050172">
    <property type="entry name" value="SsuD_RutA_monooxygenase"/>
</dbReference>
<feature type="domain" description="Luciferase-like" evidence="5">
    <location>
        <begin position="17"/>
        <end position="220"/>
    </location>
</feature>
<dbReference type="GO" id="GO:0046306">
    <property type="term" value="P:alkanesulfonate catabolic process"/>
    <property type="evidence" value="ECO:0007669"/>
    <property type="project" value="TreeGrafter"/>
</dbReference>
<gene>
    <name evidence="6" type="ORF">SAMN06295879_3117</name>
</gene>
<evidence type="ECO:0000259" key="5">
    <source>
        <dbReference type="Pfam" id="PF00296"/>
    </source>
</evidence>
<dbReference type="Pfam" id="PF00296">
    <property type="entry name" value="Bac_luciferase"/>
    <property type="match status" value="1"/>
</dbReference>
<evidence type="ECO:0000313" key="6">
    <source>
        <dbReference type="EMBL" id="SKB00915.1"/>
    </source>
</evidence>
<evidence type="ECO:0000256" key="2">
    <source>
        <dbReference type="ARBA" id="ARBA00022643"/>
    </source>
</evidence>
<organism evidence="6 7">
    <name type="scientific">Agreia bicolorata</name>
    <dbReference type="NCBI Taxonomy" id="110935"/>
    <lineage>
        <taxon>Bacteria</taxon>
        <taxon>Bacillati</taxon>
        <taxon>Actinomycetota</taxon>
        <taxon>Actinomycetes</taxon>
        <taxon>Micrococcales</taxon>
        <taxon>Microbacteriaceae</taxon>
        <taxon>Agreia</taxon>
    </lineage>
</organism>
<name>A0A1T4YI63_9MICO</name>
<accession>A0A1T4YI63</accession>
<evidence type="ECO:0000313" key="7">
    <source>
        <dbReference type="Proteomes" id="UP000189735"/>
    </source>
</evidence>
<dbReference type="Proteomes" id="UP000189735">
    <property type="component" value="Unassembled WGS sequence"/>
</dbReference>
<dbReference type="GO" id="GO:0008726">
    <property type="term" value="F:alkanesulfonate monooxygenase activity"/>
    <property type="evidence" value="ECO:0007669"/>
    <property type="project" value="TreeGrafter"/>
</dbReference>